<dbReference type="EMBL" id="JAYMGO010000019">
    <property type="protein sequence ID" value="KAL1255247.1"/>
    <property type="molecule type" value="Genomic_DNA"/>
</dbReference>
<protein>
    <submittedName>
        <fullName evidence="2">Uncharacterized protein</fullName>
    </submittedName>
</protein>
<evidence type="ECO:0000256" key="1">
    <source>
        <dbReference type="SAM" id="MobiDB-lite"/>
    </source>
</evidence>
<evidence type="ECO:0000313" key="2">
    <source>
        <dbReference type="EMBL" id="KAL1255247.1"/>
    </source>
</evidence>
<gene>
    <name evidence="2" type="ORF">QQF64_013308</name>
</gene>
<feature type="compositionally biased region" description="Polar residues" evidence="1">
    <location>
        <begin position="49"/>
        <end position="69"/>
    </location>
</feature>
<organism evidence="2 3">
    <name type="scientific">Cirrhinus molitorella</name>
    <name type="common">mud carp</name>
    <dbReference type="NCBI Taxonomy" id="172907"/>
    <lineage>
        <taxon>Eukaryota</taxon>
        <taxon>Metazoa</taxon>
        <taxon>Chordata</taxon>
        <taxon>Craniata</taxon>
        <taxon>Vertebrata</taxon>
        <taxon>Euteleostomi</taxon>
        <taxon>Actinopterygii</taxon>
        <taxon>Neopterygii</taxon>
        <taxon>Teleostei</taxon>
        <taxon>Ostariophysi</taxon>
        <taxon>Cypriniformes</taxon>
        <taxon>Cyprinidae</taxon>
        <taxon>Labeoninae</taxon>
        <taxon>Labeonini</taxon>
        <taxon>Cirrhinus</taxon>
    </lineage>
</organism>
<comment type="caution">
    <text evidence="2">The sequence shown here is derived from an EMBL/GenBank/DDBJ whole genome shotgun (WGS) entry which is preliminary data.</text>
</comment>
<name>A0ABR3LQT3_9TELE</name>
<dbReference type="Proteomes" id="UP001558613">
    <property type="component" value="Unassembled WGS sequence"/>
</dbReference>
<proteinExistence type="predicted"/>
<accession>A0ABR3LQT3</accession>
<sequence length="91" mass="9691">MNPAEEAPPPSNVDRILSAIAGQAAAIQQHEQILSEILQRLNLQPPAPSSQESQLPPGNPSQALVSSLSEPKLPAPERFDGSPEKCRGFIT</sequence>
<keyword evidence="3" id="KW-1185">Reference proteome</keyword>
<evidence type="ECO:0000313" key="3">
    <source>
        <dbReference type="Proteomes" id="UP001558613"/>
    </source>
</evidence>
<feature type="region of interest" description="Disordered" evidence="1">
    <location>
        <begin position="44"/>
        <end position="91"/>
    </location>
</feature>
<reference evidence="2 3" key="1">
    <citation type="submission" date="2023-09" db="EMBL/GenBank/DDBJ databases">
        <authorList>
            <person name="Wang M."/>
        </authorList>
    </citation>
    <scope>NUCLEOTIDE SEQUENCE [LARGE SCALE GENOMIC DNA]</scope>
    <source>
        <strain evidence="2">GT-2023</strain>
        <tissue evidence="2">Liver</tissue>
    </source>
</reference>
<feature type="compositionally biased region" description="Basic and acidic residues" evidence="1">
    <location>
        <begin position="75"/>
        <end position="91"/>
    </location>
</feature>